<dbReference type="SMART" id="SM00518">
    <property type="entry name" value="AP2Ec"/>
    <property type="match status" value="1"/>
</dbReference>
<dbReference type="HAMAP" id="MF_00152">
    <property type="entry name" value="Nfo"/>
    <property type="match status" value="1"/>
</dbReference>
<comment type="similarity">
    <text evidence="2">Belongs to the AP endonuclease 2 family.</text>
</comment>
<dbReference type="OrthoDB" id="7663182at2759"/>
<feature type="compositionally biased region" description="Polar residues" evidence="9">
    <location>
        <begin position="1"/>
        <end position="13"/>
    </location>
</feature>
<feature type="region of interest" description="Disordered" evidence="9">
    <location>
        <begin position="44"/>
        <end position="220"/>
    </location>
</feature>
<dbReference type="GO" id="GO:0005739">
    <property type="term" value="C:mitochondrion"/>
    <property type="evidence" value="ECO:0007669"/>
    <property type="project" value="TreeGrafter"/>
</dbReference>
<evidence type="ECO:0000313" key="12">
    <source>
        <dbReference type="EMBL" id="TPX54664.1"/>
    </source>
</evidence>
<dbReference type="PROSITE" id="PS51432">
    <property type="entry name" value="AP_NUCLEASE_F2_4"/>
    <property type="match status" value="1"/>
</dbReference>
<feature type="compositionally biased region" description="Basic residues" evidence="9">
    <location>
        <begin position="178"/>
        <end position="193"/>
    </location>
</feature>
<dbReference type="CDD" id="cd00019">
    <property type="entry name" value="AP2Ec"/>
    <property type="match status" value="1"/>
</dbReference>
<keyword evidence="6" id="KW-0378">Hydrolase</keyword>
<evidence type="ECO:0000256" key="3">
    <source>
        <dbReference type="ARBA" id="ARBA00021759"/>
    </source>
</evidence>
<accession>A0A507DSE4</accession>
<feature type="compositionally biased region" description="Low complexity" evidence="9">
    <location>
        <begin position="199"/>
        <end position="208"/>
    </location>
</feature>
<dbReference type="Gene3D" id="3.20.20.150">
    <property type="entry name" value="Divalent-metal-dependent TIM barrel enzymes"/>
    <property type="match status" value="1"/>
</dbReference>
<feature type="compositionally biased region" description="Basic and acidic residues" evidence="9">
    <location>
        <begin position="140"/>
        <end position="152"/>
    </location>
</feature>
<dbReference type="EMBL" id="QEAM01000022">
    <property type="protein sequence ID" value="TPX50136.1"/>
    <property type="molecule type" value="Genomic_DNA"/>
</dbReference>
<keyword evidence="13" id="KW-1185">Reference proteome</keyword>
<dbReference type="VEuPathDB" id="FungiDB:SeMB42_g00141"/>
<keyword evidence="5" id="KW-0227">DNA damage</keyword>
<dbReference type="FunFam" id="3.20.20.150:FF:000001">
    <property type="entry name" value="Probable endonuclease 4"/>
    <property type="match status" value="1"/>
</dbReference>
<evidence type="ECO:0000256" key="8">
    <source>
        <dbReference type="ARBA" id="ARBA00023204"/>
    </source>
</evidence>
<dbReference type="PROSITE" id="PS00730">
    <property type="entry name" value="AP_NUCLEASE_F2_2"/>
    <property type="match status" value="1"/>
</dbReference>
<evidence type="ECO:0000256" key="7">
    <source>
        <dbReference type="ARBA" id="ARBA00022833"/>
    </source>
</evidence>
<keyword evidence="8" id="KW-0234">DNA repair</keyword>
<feature type="domain" description="Xylose isomerase-like TIM barrel" evidence="10">
    <location>
        <begin position="262"/>
        <end position="525"/>
    </location>
</feature>
<feature type="compositionally biased region" description="Basic residues" evidence="9">
    <location>
        <begin position="95"/>
        <end position="115"/>
    </location>
</feature>
<comment type="caution">
    <text evidence="12">The sequence shown here is derived from an EMBL/GenBank/DDBJ whole genome shotgun (WGS) entry which is preliminary data.</text>
</comment>
<evidence type="ECO:0000256" key="9">
    <source>
        <dbReference type="SAM" id="MobiDB-lite"/>
    </source>
</evidence>
<protein>
    <recommendedName>
        <fullName evidence="3">Apurinic-apyrimidinic endonuclease 1</fullName>
    </recommendedName>
</protein>
<name>A0A507DSE4_9FUNG</name>
<dbReference type="GO" id="GO:0003906">
    <property type="term" value="F:DNA-(apurinic or apyrimidinic site) endonuclease activity"/>
    <property type="evidence" value="ECO:0007669"/>
    <property type="project" value="TreeGrafter"/>
</dbReference>
<evidence type="ECO:0000313" key="13">
    <source>
        <dbReference type="Proteomes" id="UP000317494"/>
    </source>
</evidence>
<comment type="cofactor">
    <cofactor evidence="1">
        <name>Zn(2+)</name>
        <dbReference type="ChEBI" id="CHEBI:29105"/>
    </cofactor>
</comment>
<reference evidence="13 14" key="1">
    <citation type="journal article" date="2019" name="Sci. Rep.">
        <title>Comparative genomics of chytrid fungi reveal insights into the obligate biotrophic and pathogenic lifestyle of Synchytrium endobioticum.</title>
        <authorList>
            <person name="van de Vossenberg B.T.L.H."/>
            <person name="Warris S."/>
            <person name="Nguyen H.D.T."/>
            <person name="van Gent-Pelzer M.P.E."/>
            <person name="Joly D.L."/>
            <person name="van de Geest H.C."/>
            <person name="Bonants P.J.M."/>
            <person name="Smith D.S."/>
            <person name="Levesque C.A."/>
            <person name="van der Lee T.A.J."/>
        </authorList>
    </citation>
    <scope>NUCLEOTIDE SEQUENCE [LARGE SCALE GENOMIC DNA]</scope>
    <source>
        <strain evidence="11 14">LEV6574</strain>
        <strain evidence="12 13">MB42</strain>
    </source>
</reference>
<dbReference type="Proteomes" id="UP000320475">
    <property type="component" value="Unassembled WGS sequence"/>
</dbReference>
<dbReference type="Proteomes" id="UP000317494">
    <property type="component" value="Unassembled WGS sequence"/>
</dbReference>
<dbReference type="PANTHER" id="PTHR21445">
    <property type="entry name" value="ENDONUCLEASE IV ENDODEOXYRIBONUCLEASE IV"/>
    <property type="match status" value="1"/>
</dbReference>
<dbReference type="PROSITE" id="PS00729">
    <property type="entry name" value="AP_NUCLEASE_F2_1"/>
    <property type="match status" value="1"/>
</dbReference>
<dbReference type="InterPro" id="IPR018246">
    <property type="entry name" value="AP_endonuc_F2_Zn_BS"/>
</dbReference>
<dbReference type="GO" id="GO:0008270">
    <property type="term" value="F:zinc ion binding"/>
    <property type="evidence" value="ECO:0007669"/>
    <property type="project" value="InterPro"/>
</dbReference>
<evidence type="ECO:0000256" key="2">
    <source>
        <dbReference type="ARBA" id="ARBA00005340"/>
    </source>
</evidence>
<sequence length="535" mass="58303">MQIQASATVTTAEPHTLPEPSFTTMSETLNQLVHVSPTALEIPGQMETSSVAENKHDRALTHKKRPAPSSDHDQDAKVAIAKCEDGFEGAEVIRSAKRAKRSSPTKTSRISKKNKMTSNNEKDHGNDNVEPVVQPARPNRAREASKSSSKDESDNDGTNAGAENAADSEVEDSEAGGAKKKYRKKNGGKKKPNRVFSHAKAQSEAGAKAKAKGKKVAQSGDSARLEVFGAMMEKYWERARRTGKYVGAHISMAGGVENSVTNAVHVGGTSFALFLKNQRRWDSGPYPDGASDRFKNACAAAGFDPLKHVLPHGSYLINLCTSDKAMRDKGYESLLDDLRRCEMLGIGRYNFHPGSTKNGCTEEQGVANLVECLNRALNETTFVTIVIENMAGQGAVMGKTFEQLKAMVDGIKDKSRIGICLDTCHLWAAGFDISTKAGYEKVMKDFGDIVGFQFLKAIHINDCKEGLANKLDRHENIGKGKMGLEAFRCLMNDSRMNDIPMVLETPTGDDESGKVWKDEIELLYSLLEGEPALSK</sequence>
<evidence type="ECO:0000259" key="10">
    <source>
        <dbReference type="Pfam" id="PF01261"/>
    </source>
</evidence>
<organism evidence="12 13">
    <name type="scientific">Synchytrium endobioticum</name>
    <dbReference type="NCBI Taxonomy" id="286115"/>
    <lineage>
        <taxon>Eukaryota</taxon>
        <taxon>Fungi</taxon>
        <taxon>Fungi incertae sedis</taxon>
        <taxon>Chytridiomycota</taxon>
        <taxon>Chytridiomycota incertae sedis</taxon>
        <taxon>Chytridiomycetes</taxon>
        <taxon>Synchytriales</taxon>
        <taxon>Synchytriaceae</taxon>
        <taxon>Synchytrium</taxon>
    </lineage>
</organism>
<dbReference type="InterPro" id="IPR001719">
    <property type="entry name" value="AP_endonuc_2"/>
</dbReference>
<evidence type="ECO:0000313" key="11">
    <source>
        <dbReference type="EMBL" id="TPX50136.1"/>
    </source>
</evidence>
<keyword evidence="4" id="KW-0479">Metal-binding</keyword>
<dbReference type="GO" id="GO:0006284">
    <property type="term" value="P:base-excision repair"/>
    <property type="evidence" value="ECO:0007669"/>
    <property type="project" value="TreeGrafter"/>
</dbReference>
<dbReference type="InterPro" id="IPR013022">
    <property type="entry name" value="Xyl_isomerase-like_TIM-brl"/>
</dbReference>
<dbReference type="EMBL" id="QEAN01000003">
    <property type="protein sequence ID" value="TPX54664.1"/>
    <property type="molecule type" value="Genomic_DNA"/>
</dbReference>
<dbReference type="GO" id="GO:0005634">
    <property type="term" value="C:nucleus"/>
    <property type="evidence" value="ECO:0007669"/>
    <property type="project" value="TreeGrafter"/>
</dbReference>
<dbReference type="Pfam" id="PF01261">
    <property type="entry name" value="AP_endonuc_2"/>
    <property type="match status" value="1"/>
</dbReference>
<dbReference type="PANTHER" id="PTHR21445:SF0">
    <property type="entry name" value="APURINIC-APYRIMIDINIC ENDONUCLEASE"/>
    <property type="match status" value="1"/>
</dbReference>
<evidence type="ECO:0000256" key="4">
    <source>
        <dbReference type="ARBA" id="ARBA00022723"/>
    </source>
</evidence>
<evidence type="ECO:0000256" key="1">
    <source>
        <dbReference type="ARBA" id="ARBA00001947"/>
    </source>
</evidence>
<feature type="region of interest" description="Disordered" evidence="9">
    <location>
        <begin position="1"/>
        <end position="21"/>
    </location>
</feature>
<evidence type="ECO:0000256" key="6">
    <source>
        <dbReference type="ARBA" id="ARBA00022801"/>
    </source>
</evidence>
<dbReference type="STRING" id="286115.A0A507DSE4"/>
<proteinExistence type="inferred from homology"/>
<keyword evidence="7" id="KW-0862">Zinc</keyword>
<dbReference type="NCBIfam" id="TIGR00587">
    <property type="entry name" value="nfo"/>
    <property type="match status" value="1"/>
</dbReference>
<dbReference type="NCBIfam" id="NF002199">
    <property type="entry name" value="PRK01060.1-4"/>
    <property type="match status" value="1"/>
</dbReference>
<dbReference type="SUPFAM" id="SSF51658">
    <property type="entry name" value="Xylose isomerase-like"/>
    <property type="match status" value="1"/>
</dbReference>
<dbReference type="AlphaFoldDB" id="A0A507DSE4"/>
<dbReference type="GO" id="GO:0008081">
    <property type="term" value="F:phosphoric diester hydrolase activity"/>
    <property type="evidence" value="ECO:0007669"/>
    <property type="project" value="TreeGrafter"/>
</dbReference>
<gene>
    <name evidence="11" type="ORF">SeLEV6574_g01099</name>
    <name evidence="12" type="ORF">SeMB42_g00141</name>
</gene>
<evidence type="ECO:0000313" key="14">
    <source>
        <dbReference type="Proteomes" id="UP000320475"/>
    </source>
</evidence>
<evidence type="ECO:0000256" key="5">
    <source>
        <dbReference type="ARBA" id="ARBA00022763"/>
    </source>
</evidence>
<dbReference type="GO" id="GO:0003677">
    <property type="term" value="F:DNA binding"/>
    <property type="evidence" value="ECO:0007669"/>
    <property type="project" value="InterPro"/>
</dbReference>
<dbReference type="InterPro" id="IPR036237">
    <property type="entry name" value="Xyl_isomerase-like_sf"/>
</dbReference>